<sequence length="188" mass="21096">MPLGFVITIEMTMENAILKRQDFLKTLSGNAINIHVGFISSRSFLSNKLDSETDLREIPKDSIYIITRGYIKPRKHILLRITMKSLTGSKQVVEILSRQGYCITYPSILELETSAAYSCASNNQLCPSGILRTSLLSSGVAWDNYDRFVETSSESDVTNDQSEEEGDEDETDAVDEDDEDFSDESDED</sequence>
<organism evidence="2 3">
    <name type="scientific">Psylliodes chrysocephalus</name>
    <dbReference type="NCBI Taxonomy" id="3402493"/>
    <lineage>
        <taxon>Eukaryota</taxon>
        <taxon>Metazoa</taxon>
        <taxon>Ecdysozoa</taxon>
        <taxon>Arthropoda</taxon>
        <taxon>Hexapoda</taxon>
        <taxon>Insecta</taxon>
        <taxon>Pterygota</taxon>
        <taxon>Neoptera</taxon>
        <taxon>Endopterygota</taxon>
        <taxon>Coleoptera</taxon>
        <taxon>Polyphaga</taxon>
        <taxon>Cucujiformia</taxon>
        <taxon>Chrysomeloidea</taxon>
        <taxon>Chrysomelidae</taxon>
        <taxon>Galerucinae</taxon>
        <taxon>Alticini</taxon>
        <taxon>Psylliodes</taxon>
    </lineage>
</organism>
<evidence type="ECO:0000313" key="3">
    <source>
        <dbReference type="Proteomes" id="UP001153636"/>
    </source>
</evidence>
<dbReference type="Proteomes" id="UP001153636">
    <property type="component" value="Chromosome 4"/>
</dbReference>
<proteinExistence type="predicted"/>
<evidence type="ECO:0000256" key="1">
    <source>
        <dbReference type="SAM" id="MobiDB-lite"/>
    </source>
</evidence>
<feature type="compositionally biased region" description="Acidic residues" evidence="1">
    <location>
        <begin position="161"/>
        <end position="188"/>
    </location>
</feature>
<dbReference type="AlphaFoldDB" id="A0A9P0D428"/>
<name>A0A9P0D428_9CUCU</name>
<feature type="region of interest" description="Disordered" evidence="1">
    <location>
        <begin position="151"/>
        <end position="188"/>
    </location>
</feature>
<dbReference type="EMBL" id="OV651816">
    <property type="protein sequence ID" value="CAH1110139.1"/>
    <property type="molecule type" value="Genomic_DNA"/>
</dbReference>
<reference evidence="2" key="1">
    <citation type="submission" date="2022-01" db="EMBL/GenBank/DDBJ databases">
        <authorList>
            <person name="King R."/>
        </authorList>
    </citation>
    <scope>NUCLEOTIDE SEQUENCE</scope>
</reference>
<evidence type="ECO:0000313" key="2">
    <source>
        <dbReference type="EMBL" id="CAH1110139.1"/>
    </source>
</evidence>
<accession>A0A9P0D428</accession>
<keyword evidence="3" id="KW-1185">Reference proteome</keyword>
<gene>
    <name evidence="2" type="ORF">PSYICH_LOCUS10679</name>
</gene>
<protein>
    <submittedName>
        <fullName evidence="2">Uncharacterized protein</fullName>
    </submittedName>
</protein>
<dbReference type="OrthoDB" id="6762471at2759"/>